<dbReference type="RefSeq" id="WP_169020653.1">
    <property type="nucleotide sequence ID" value="NZ_JABBMT010000020.1"/>
</dbReference>
<sequence>MLDDLHLFIEIARRKSMSQTAKDLSLNLSTLSRRIQSLEEKLGNPLLQRTARGIVLTAKGEQLYNKLAEQVLTLNTHLNQLNSPTLEASDFYLLCPQNIIAGPLMPALNAFSANNLALNLHIYPSNTNSQLSQKRFDLAIRVGEQQDSSYFQKRLGNIAIKFVVKHQAPLSRLVLPYAESQLPTGLLKLLKKEYAHISFCFDITIAKNMVESGYGVGLLPMSEIDSITHKNQFSYIASPIAIPTRPVYALWPHSNKPSATAEQLITLIHDITTQTPSLQGKIVALN</sequence>
<evidence type="ECO:0000259" key="5">
    <source>
        <dbReference type="PROSITE" id="PS50931"/>
    </source>
</evidence>
<comment type="similarity">
    <text evidence="1">Belongs to the LysR transcriptional regulatory family.</text>
</comment>
<dbReference type="GO" id="GO:0043565">
    <property type="term" value="F:sequence-specific DNA binding"/>
    <property type="evidence" value="ECO:0007669"/>
    <property type="project" value="TreeGrafter"/>
</dbReference>
<gene>
    <name evidence="6" type="ORF">HHO47_12845</name>
</gene>
<protein>
    <submittedName>
        <fullName evidence="6">LysR family transcriptional regulator</fullName>
    </submittedName>
</protein>
<keyword evidence="4" id="KW-0804">Transcription</keyword>
<keyword evidence="7" id="KW-1185">Reference proteome</keyword>
<evidence type="ECO:0000256" key="3">
    <source>
        <dbReference type="ARBA" id="ARBA00023125"/>
    </source>
</evidence>
<dbReference type="Gene3D" id="1.10.10.10">
    <property type="entry name" value="Winged helix-like DNA-binding domain superfamily/Winged helix DNA-binding domain"/>
    <property type="match status" value="1"/>
</dbReference>
<dbReference type="Pfam" id="PF03466">
    <property type="entry name" value="LysR_substrate"/>
    <property type="match status" value="1"/>
</dbReference>
<dbReference type="PANTHER" id="PTHR30537">
    <property type="entry name" value="HTH-TYPE TRANSCRIPTIONAL REGULATOR"/>
    <property type="match status" value="1"/>
</dbReference>
<dbReference type="InterPro" id="IPR058163">
    <property type="entry name" value="LysR-type_TF_proteobact-type"/>
</dbReference>
<dbReference type="SUPFAM" id="SSF53850">
    <property type="entry name" value="Periplasmic binding protein-like II"/>
    <property type="match status" value="1"/>
</dbReference>
<evidence type="ECO:0000313" key="6">
    <source>
        <dbReference type="EMBL" id="NMM41683.1"/>
    </source>
</evidence>
<dbReference type="PANTHER" id="PTHR30537:SF5">
    <property type="entry name" value="HTH-TYPE TRANSCRIPTIONAL ACTIVATOR TTDR-RELATED"/>
    <property type="match status" value="1"/>
</dbReference>
<organism evidence="6 7">
    <name type="scientific">Pseudoalteromonas arctica</name>
    <dbReference type="NCBI Taxonomy" id="394751"/>
    <lineage>
        <taxon>Bacteria</taxon>
        <taxon>Pseudomonadati</taxon>
        <taxon>Pseudomonadota</taxon>
        <taxon>Gammaproteobacteria</taxon>
        <taxon>Alteromonadales</taxon>
        <taxon>Pseudoalteromonadaceae</taxon>
        <taxon>Pseudoalteromonas</taxon>
    </lineage>
</organism>
<comment type="caution">
    <text evidence="6">The sequence shown here is derived from an EMBL/GenBank/DDBJ whole genome shotgun (WGS) entry which is preliminary data.</text>
</comment>
<reference evidence="6" key="1">
    <citation type="submission" date="2020-04" db="EMBL/GenBank/DDBJ databases">
        <title>Genome Sequencing for Pseudoaltermonas arctica.</title>
        <authorList>
            <person name="Elkins N.S."/>
        </authorList>
    </citation>
    <scope>NUCLEOTIDE SEQUENCE [LARGE SCALE GENOMIC DNA]</scope>
    <source>
        <strain evidence="6">NEC-BIFX-2020_0012</strain>
    </source>
</reference>
<evidence type="ECO:0000313" key="7">
    <source>
        <dbReference type="Proteomes" id="UP000570493"/>
    </source>
</evidence>
<keyword evidence="3" id="KW-0238">DNA-binding</keyword>
<proteinExistence type="inferred from homology"/>
<dbReference type="InterPro" id="IPR005119">
    <property type="entry name" value="LysR_subst-bd"/>
</dbReference>
<dbReference type="EMBL" id="JABBMT010000020">
    <property type="protein sequence ID" value="NMM41683.1"/>
    <property type="molecule type" value="Genomic_DNA"/>
</dbReference>
<dbReference type="CDD" id="cd05466">
    <property type="entry name" value="PBP2_LTTR_substrate"/>
    <property type="match status" value="1"/>
</dbReference>
<dbReference type="Pfam" id="PF00126">
    <property type="entry name" value="HTH_1"/>
    <property type="match status" value="1"/>
</dbReference>
<dbReference type="Proteomes" id="UP000570493">
    <property type="component" value="Unassembled WGS sequence"/>
</dbReference>
<dbReference type="AlphaFoldDB" id="A0A7Y0DU68"/>
<evidence type="ECO:0000256" key="1">
    <source>
        <dbReference type="ARBA" id="ARBA00009437"/>
    </source>
</evidence>
<feature type="domain" description="HTH lysR-type" evidence="5">
    <location>
        <begin position="1"/>
        <end position="57"/>
    </location>
</feature>
<evidence type="ECO:0000256" key="4">
    <source>
        <dbReference type="ARBA" id="ARBA00023163"/>
    </source>
</evidence>
<dbReference type="InterPro" id="IPR036388">
    <property type="entry name" value="WH-like_DNA-bd_sf"/>
</dbReference>
<dbReference type="InterPro" id="IPR000847">
    <property type="entry name" value="LysR_HTH_N"/>
</dbReference>
<dbReference type="SUPFAM" id="SSF46785">
    <property type="entry name" value="Winged helix' DNA-binding domain"/>
    <property type="match status" value="1"/>
</dbReference>
<dbReference type="GO" id="GO:0003700">
    <property type="term" value="F:DNA-binding transcription factor activity"/>
    <property type="evidence" value="ECO:0007669"/>
    <property type="project" value="InterPro"/>
</dbReference>
<dbReference type="PROSITE" id="PS50931">
    <property type="entry name" value="HTH_LYSR"/>
    <property type="match status" value="1"/>
</dbReference>
<accession>A0A7Y0DU68</accession>
<name>A0A7Y0DU68_9GAMM</name>
<dbReference type="Gene3D" id="3.40.190.290">
    <property type="match status" value="1"/>
</dbReference>
<evidence type="ECO:0000256" key="2">
    <source>
        <dbReference type="ARBA" id="ARBA00023015"/>
    </source>
</evidence>
<dbReference type="InterPro" id="IPR036390">
    <property type="entry name" value="WH_DNA-bd_sf"/>
</dbReference>
<keyword evidence="2" id="KW-0805">Transcription regulation</keyword>
<dbReference type="GO" id="GO:0006351">
    <property type="term" value="P:DNA-templated transcription"/>
    <property type="evidence" value="ECO:0007669"/>
    <property type="project" value="TreeGrafter"/>
</dbReference>